<dbReference type="Gene3D" id="3.20.20.30">
    <property type="entry name" value="Luciferase-like domain"/>
    <property type="match status" value="1"/>
</dbReference>
<keyword evidence="1" id="KW-0560">Oxidoreductase</keyword>
<dbReference type="PANTHER" id="PTHR43244:SF1">
    <property type="entry name" value="5,10-METHYLENETETRAHYDROMETHANOPTERIN REDUCTASE"/>
    <property type="match status" value="1"/>
</dbReference>
<dbReference type="InterPro" id="IPR036661">
    <property type="entry name" value="Luciferase-like_sf"/>
</dbReference>
<evidence type="ECO:0000313" key="3">
    <source>
        <dbReference type="EMBL" id="ETW95694.1"/>
    </source>
</evidence>
<dbReference type="PANTHER" id="PTHR43244">
    <property type="match status" value="1"/>
</dbReference>
<dbReference type="AlphaFoldDB" id="W4LCN3"/>
<reference evidence="3 4" key="1">
    <citation type="journal article" date="2014" name="Nature">
        <title>An environmental bacterial taxon with a large and distinct metabolic repertoire.</title>
        <authorList>
            <person name="Wilson M.C."/>
            <person name="Mori T."/>
            <person name="Ruckert C."/>
            <person name="Uria A.R."/>
            <person name="Helf M.J."/>
            <person name="Takada K."/>
            <person name="Gernert C."/>
            <person name="Steffens U.A."/>
            <person name="Heycke N."/>
            <person name="Schmitt S."/>
            <person name="Rinke C."/>
            <person name="Helfrich E.J."/>
            <person name="Brachmann A.O."/>
            <person name="Gurgui C."/>
            <person name="Wakimoto T."/>
            <person name="Kracht M."/>
            <person name="Crusemann M."/>
            <person name="Hentschel U."/>
            <person name="Abe I."/>
            <person name="Matsunaga S."/>
            <person name="Kalinowski J."/>
            <person name="Takeyama H."/>
            <person name="Piel J."/>
        </authorList>
    </citation>
    <scope>NUCLEOTIDE SEQUENCE [LARGE SCALE GENOMIC DNA]</scope>
    <source>
        <strain evidence="4">TSY1</strain>
    </source>
</reference>
<organism evidence="3 4">
    <name type="scientific">Entotheonella factor</name>
    <dbReference type="NCBI Taxonomy" id="1429438"/>
    <lineage>
        <taxon>Bacteria</taxon>
        <taxon>Pseudomonadati</taxon>
        <taxon>Nitrospinota/Tectimicrobiota group</taxon>
        <taxon>Candidatus Tectimicrobiota</taxon>
        <taxon>Candidatus Entotheonellia</taxon>
        <taxon>Candidatus Entotheonellales</taxon>
        <taxon>Candidatus Entotheonellaceae</taxon>
        <taxon>Candidatus Entotheonella</taxon>
    </lineage>
</organism>
<keyword evidence="4" id="KW-1185">Reference proteome</keyword>
<dbReference type="GO" id="GO:0016705">
    <property type="term" value="F:oxidoreductase activity, acting on paired donors, with incorporation or reduction of molecular oxygen"/>
    <property type="evidence" value="ECO:0007669"/>
    <property type="project" value="InterPro"/>
</dbReference>
<proteinExistence type="predicted"/>
<gene>
    <name evidence="3" type="ORF">ETSY1_29545</name>
</gene>
<accession>W4LCN3</accession>
<comment type="caution">
    <text evidence="3">The sequence shown here is derived from an EMBL/GenBank/DDBJ whole genome shotgun (WGS) entry which is preliminary data.</text>
</comment>
<dbReference type="CDD" id="cd01097">
    <property type="entry name" value="Tetrahydromethanopterin_reductase"/>
    <property type="match status" value="1"/>
</dbReference>
<dbReference type="InterPro" id="IPR011251">
    <property type="entry name" value="Luciferase-like_dom"/>
</dbReference>
<name>W4LCN3_ENTF1</name>
<evidence type="ECO:0000259" key="2">
    <source>
        <dbReference type="Pfam" id="PF00296"/>
    </source>
</evidence>
<dbReference type="Pfam" id="PF00296">
    <property type="entry name" value="Bac_luciferase"/>
    <property type="match status" value="1"/>
</dbReference>
<dbReference type="Proteomes" id="UP000019141">
    <property type="component" value="Unassembled WGS sequence"/>
</dbReference>
<dbReference type="InterPro" id="IPR050564">
    <property type="entry name" value="F420-G6PD/mer"/>
</dbReference>
<feature type="domain" description="Luciferase-like" evidence="2">
    <location>
        <begin position="10"/>
        <end position="170"/>
    </location>
</feature>
<protein>
    <recommendedName>
        <fullName evidence="2">Luciferase-like domain-containing protein</fullName>
    </recommendedName>
</protein>
<evidence type="ECO:0000313" key="4">
    <source>
        <dbReference type="Proteomes" id="UP000019141"/>
    </source>
</evidence>
<evidence type="ECO:0000256" key="1">
    <source>
        <dbReference type="ARBA" id="ARBA00023002"/>
    </source>
</evidence>
<dbReference type="HOGENOM" id="CLU_1472638_0_0_7"/>
<dbReference type="SUPFAM" id="SSF51679">
    <property type="entry name" value="Bacterial luciferase-like"/>
    <property type="match status" value="1"/>
</dbReference>
<dbReference type="EMBL" id="AZHW01000884">
    <property type="protein sequence ID" value="ETW95694.1"/>
    <property type="molecule type" value="Genomic_DNA"/>
</dbReference>
<sequence>MRLGLTIVGDTLENFTHYVKQADRAGVAAIGTGDSQTLYGEVWMRCTLAGMHTSQAHVGPWATNPVTRHPSVTAGAAATLAELTHGRAYLGISTGDAAVYNIGRKPATLARLEAYIRTVRALLETGTAEWEGRTAYLDYAHPPVPIAMPASGPRALRLAGRIADRVWVSPALMPKQLLRRAAI</sequence>